<evidence type="ECO:0000256" key="4">
    <source>
        <dbReference type="ARBA" id="ARBA00022475"/>
    </source>
</evidence>
<feature type="region of interest" description="Disordered" evidence="10">
    <location>
        <begin position="94"/>
        <end position="129"/>
    </location>
</feature>
<accession>A0A7K3LUT3</accession>
<dbReference type="NCBIfam" id="TIGR00739">
    <property type="entry name" value="yajC"/>
    <property type="match status" value="1"/>
</dbReference>
<evidence type="ECO:0000256" key="6">
    <source>
        <dbReference type="ARBA" id="ARBA00022927"/>
    </source>
</evidence>
<keyword evidence="12" id="KW-1185">Reference proteome</keyword>
<evidence type="ECO:0000256" key="2">
    <source>
        <dbReference type="ARBA" id="ARBA00006742"/>
    </source>
</evidence>
<evidence type="ECO:0000313" key="11">
    <source>
        <dbReference type="EMBL" id="NDK92033.1"/>
    </source>
</evidence>
<evidence type="ECO:0000256" key="5">
    <source>
        <dbReference type="ARBA" id="ARBA00022692"/>
    </source>
</evidence>
<dbReference type="GO" id="GO:0005886">
    <property type="term" value="C:plasma membrane"/>
    <property type="evidence" value="ECO:0007669"/>
    <property type="project" value="UniProtKB-SubCell"/>
</dbReference>
<evidence type="ECO:0000256" key="10">
    <source>
        <dbReference type="SAM" id="MobiDB-lite"/>
    </source>
</evidence>
<evidence type="ECO:0000256" key="8">
    <source>
        <dbReference type="ARBA" id="ARBA00023010"/>
    </source>
</evidence>
<dbReference type="RefSeq" id="WP_053776463.1">
    <property type="nucleotide sequence ID" value="NZ_JAADZU010000095.1"/>
</dbReference>
<reference evidence="11 12" key="1">
    <citation type="submission" date="2020-01" db="EMBL/GenBank/DDBJ databases">
        <title>Investigation of new actinobacteria for the biodesulphurisation of diesel fuel.</title>
        <authorList>
            <person name="Athi Narayanan S.M."/>
        </authorList>
    </citation>
    <scope>NUCLEOTIDE SEQUENCE [LARGE SCALE GENOMIC DNA]</scope>
    <source>
        <strain evidence="11 12">213E</strain>
    </source>
</reference>
<keyword evidence="8" id="KW-0811">Translocation</keyword>
<evidence type="ECO:0000313" key="12">
    <source>
        <dbReference type="Proteomes" id="UP000466307"/>
    </source>
</evidence>
<protein>
    <submittedName>
        <fullName evidence="11">Preprotein translocase subunit YajC</fullName>
    </submittedName>
</protein>
<organism evidence="11 12">
    <name type="scientific">Gordonia desulfuricans</name>
    <dbReference type="NCBI Taxonomy" id="89051"/>
    <lineage>
        <taxon>Bacteria</taxon>
        <taxon>Bacillati</taxon>
        <taxon>Actinomycetota</taxon>
        <taxon>Actinomycetes</taxon>
        <taxon>Mycobacteriales</taxon>
        <taxon>Gordoniaceae</taxon>
        <taxon>Gordonia</taxon>
    </lineage>
</organism>
<gene>
    <name evidence="11" type="primary">yajC</name>
    <name evidence="11" type="ORF">GYA93_21025</name>
</gene>
<evidence type="ECO:0000256" key="3">
    <source>
        <dbReference type="ARBA" id="ARBA00022448"/>
    </source>
</evidence>
<keyword evidence="7" id="KW-1133">Transmembrane helix</keyword>
<keyword evidence="9" id="KW-0472">Membrane</keyword>
<keyword evidence="4" id="KW-1003">Cell membrane</keyword>
<dbReference type="SMART" id="SM01323">
    <property type="entry name" value="YajC"/>
    <property type="match status" value="1"/>
</dbReference>
<comment type="subcellular location">
    <subcellularLocation>
        <location evidence="1">Cell membrane</location>
        <topology evidence="1">Single-pass membrane protein</topology>
    </subcellularLocation>
</comment>
<evidence type="ECO:0000256" key="1">
    <source>
        <dbReference type="ARBA" id="ARBA00004162"/>
    </source>
</evidence>
<name>A0A7K3LUT3_9ACTN</name>
<dbReference type="AlphaFoldDB" id="A0A7K3LUT3"/>
<feature type="compositionally biased region" description="Low complexity" evidence="10">
    <location>
        <begin position="119"/>
        <end position="129"/>
    </location>
</feature>
<keyword evidence="5" id="KW-0812">Transmembrane</keyword>
<dbReference type="PANTHER" id="PTHR33909">
    <property type="entry name" value="SEC TRANSLOCON ACCESSORY COMPLEX SUBUNIT YAJC"/>
    <property type="match status" value="1"/>
</dbReference>
<sequence length="129" mass="14114">MESLFFPVLLVLLVAFMFFSVRKQKKRATEMQDMQNSVQTGTRVQLTSGLFGTVIDSSSSDYVDVEIATGVVTRWNRLAIMRVVLTEDAAATYPGFTPIETDDDDLDTPPLDGPNLNKSGGDSSADSDK</sequence>
<dbReference type="InterPro" id="IPR003849">
    <property type="entry name" value="Preprotein_translocase_YajC"/>
</dbReference>
<dbReference type="EMBL" id="JAADZU010000095">
    <property type="protein sequence ID" value="NDK92033.1"/>
    <property type="molecule type" value="Genomic_DNA"/>
</dbReference>
<dbReference type="Pfam" id="PF02699">
    <property type="entry name" value="YajC"/>
    <property type="match status" value="1"/>
</dbReference>
<comment type="similarity">
    <text evidence="2">Belongs to the YajC family.</text>
</comment>
<evidence type="ECO:0000256" key="7">
    <source>
        <dbReference type="ARBA" id="ARBA00022989"/>
    </source>
</evidence>
<keyword evidence="6" id="KW-0653">Protein transport</keyword>
<keyword evidence="3" id="KW-0813">Transport</keyword>
<evidence type="ECO:0000256" key="9">
    <source>
        <dbReference type="ARBA" id="ARBA00023136"/>
    </source>
</evidence>
<comment type="caution">
    <text evidence="11">The sequence shown here is derived from an EMBL/GenBank/DDBJ whole genome shotgun (WGS) entry which is preliminary data.</text>
</comment>
<proteinExistence type="inferred from homology"/>
<dbReference type="PANTHER" id="PTHR33909:SF1">
    <property type="entry name" value="SEC TRANSLOCON ACCESSORY COMPLEX SUBUNIT YAJC"/>
    <property type="match status" value="1"/>
</dbReference>
<dbReference type="GO" id="GO:0015031">
    <property type="term" value="P:protein transport"/>
    <property type="evidence" value="ECO:0007669"/>
    <property type="project" value="UniProtKB-KW"/>
</dbReference>
<dbReference type="Proteomes" id="UP000466307">
    <property type="component" value="Unassembled WGS sequence"/>
</dbReference>